<gene>
    <name evidence="2" type="ORF">OCH7691_01860</name>
</gene>
<dbReference type="RefSeq" id="WP_085883086.1">
    <property type="nucleotide sequence ID" value="NZ_FWFR01000001.1"/>
</dbReference>
<evidence type="ECO:0000313" key="2">
    <source>
        <dbReference type="EMBL" id="SLN44234.1"/>
    </source>
</evidence>
<dbReference type="Pfam" id="PF20056">
    <property type="entry name" value="DUF6455"/>
    <property type="match status" value="1"/>
</dbReference>
<accession>A0A1Y5SSM2</accession>
<name>A0A1Y5SSM2_9PROT</name>
<protein>
    <recommendedName>
        <fullName evidence="1">DUF6455 domain-containing protein</fullName>
    </recommendedName>
</protein>
<evidence type="ECO:0000313" key="3">
    <source>
        <dbReference type="Proteomes" id="UP000193200"/>
    </source>
</evidence>
<proteinExistence type="predicted"/>
<evidence type="ECO:0000259" key="1">
    <source>
        <dbReference type="Pfam" id="PF20056"/>
    </source>
</evidence>
<dbReference type="OrthoDB" id="7689275at2"/>
<sequence>MTGKKLYEISVRADEAHQAAYRTHLVVAASESEARALLPEADILLVAVHPEPVAADGPGRIIGSTAHETLGEGGPDLFWTLIGKLGLDAVETGRPIGRGRLSDALDRCRACAWRAPCIAWLAHGRPRNGYDAFCPNAAFVNDLRRGESLRDTRSGAQRAR</sequence>
<dbReference type="EMBL" id="FWFR01000001">
    <property type="protein sequence ID" value="SLN44234.1"/>
    <property type="molecule type" value="Genomic_DNA"/>
</dbReference>
<dbReference type="AlphaFoldDB" id="A0A1Y5SSM2"/>
<organism evidence="2 3">
    <name type="scientific">Oceanibacterium hippocampi</name>
    <dbReference type="NCBI Taxonomy" id="745714"/>
    <lineage>
        <taxon>Bacteria</taxon>
        <taxon>Pseudomonadati</taxon>
        <taxon>Pseudomonadota</taxon>
        <taxon>Alphaproteobacteria</taxon>
        <taxon>Sneathiellales</taxon>
        <taxon>Sneathiellaceae</taxon>
        <taxon>Oceanibacterium</taxon>
    </lineage>
</organism>
<reference evidence="2 3" key="1">
    <citation type="submission" date="2017-03" db="EMBL/GenBank/DDBJ databases">
        <authorList>
            <person name="Afonso C.L."/>
            <person name="Miller P.J."/>
            <person name="Scott M.A."/>
            <person name="Spackman E."/>
            <person name="Goraichik I."/>
            <person name="Dimitrov K.M."/>
            <person name="Suarez D.L."/>
            <person name="Swayne D.E."/>
        </authorList>
    </citation>
    <scope>NUCLEOTIDE SEQUENCE [LARGE SCALE GENOMIC DNA]</scope>
    <source>
        <strain evidence="2 3">CECT 7691</strain>
    </source>
</reference>
<dbReference type="InterPro" id="IPR045601">
    <property type="entry name" value="DUF6455"/>
</dbReference>
<dbReference type="InParanoid" id="A0A1Y5SSM2"/>
<feature type="domain" description="DUF6455" evidence="1">
    <location>
        <begin position="88"/>
        <end position="145"/>
    </location>
</feature>
<dbReference type="Proteomes" id="UP000193200">
    <property type="component" value="Unassembled WGS sequence"/>
</dbReference>
<keyword evidence="3" id="KW-1185">Reference proteome</keyword>